<gene>
    <name evidence="2" type="ORF">HNQ40_001485</name>
</gene>
<dbReference type="Pfam" id="PF00149">
    <property type="entry name" value="Metallophos"/>
    <property type="match status" value="1"/>
</dbReference>
<evidence type="ECO:0000313" key="2">
    <source>
        <dbReference type="EMBL" id="MBB6429679.1"/>
    </source>
</evidence>
<dbReference type="EMBL" id="JACHGY010000001">
    <property type="protein sequence ID" value="MBB6429679.1"/>
    <property type="molecule type" value="Genomic_DNA"/>
</dbReference>
<dbReference type="InterPro" id="IPR029052">
    <property type="entry name" value="Metallo-depent_PP-like"/>
</dbReference>
<reference evidence="2 3" key="1">
    <citation type="submission" date="2020-08" db="EMBL/GenBank/DDBJ databases">
        <title>Genomic Encyclopedia of Type Strains, Phase IV (KMG-IV): sequencing the most valuable type-strain genomes for metagenomic binning, comparative biology and taxonomic classification.</title>
        <authorList>
            <person name="Goeker M."/>
        </authorList>
    </citation>
    <scope>NUCLEOTIDE SEQUENCE [LARGE SCALE GENOMIC DNA]</scope>
    <source>
        <strain evidence="2 3">DSM 103725</strain>
    </source>
</reference>
<name>A0A7X0H5M2_9BACT</name>
<organism evidence="2 3">
    <name type="scientific">Algisphaera agarilytica</name>
    <dbReference type="NCBI Taxonomy" id="1385975"/>
    <lineage>
        <taxon>Bacteria</taxon>
        <taxon>Pseudomonadati</taxon>
        <taxon>Planctomycetota</taxon>
        <taxon>Phycisphaerae</taxon>
        <taxon>Phycisphaerales</taxon>
        <taxon>Phycisphaeraceae</taxon>
        <taxon>Algisphaera</taxon>
    </lineage>
</organism>
<dbReference type="RefSeq" id="WP_184677248.1">
    <property type="nucleotide sequence ID" value="NZ_JACHGY010000001.1"/>
</dbReference>
<dbReference type="SUPFAM" id="SSF56300">
    <property type="entry name" value="Metallo-dependent phosphatases"/>
    <property type="match status" value="1"/>
</dbReference>
<dbReference type="EC" id="3.1.3.16" evidence="2"/>
<sequence length="224" mass="25250">MRIFAIGDIHGCSSALRALVKLVGIGEEDLLITLGDYVDKGPDTPGVLDWLCARQRHNPESLIALRGNHDQMMLDARHNHAAFKDWWYSNGDKTLDAYPPSRDGDPLSSVPQRHWDFLEDTRLYYDTPTHFYVHGNVNHELPLSKQSTDSLLWDKFYDPDPHVSGKTMVAGHTSQKSGEVLDLGHAVCIDTWACGQGWLTCLEPETGRIWQANQTGKTRITERV</sequence>
<comment type="caution">
    <text evidence="2">The sequence shown here is derived from an EMBL/GenBank/DDBJ whole genome shotgun (WGS) entry which is preliminary data.</text>
</comment>
<evidence type="ECO:0000313" key="3">
    <source>
        <dbReference type="Proteomes" id="UP000541810"/>
    </source>
</evidence>
<dbReference type="GO" id="GO:0004722">
    <property type="term" value="F:protein serine/threonine phosphatase activity"/>
    <property type="evidence" value="ECO:0007669"/>
    <property type="project" value="UniProtKB-EC"/>
</dbReference>
<dbReference type="GO" id="GO:0110154">
    <property type="term" value="P:RNA decapping"/>
    <property type="evidence" value="ECO:0007669"/>
    <property type="project" value="TreeGrafter"/>
</dbReference>
<evidence type="ECO:0000259" key="1">
    <source>
        <dbReference type="Pfam" id="PF00149"/>
    </source>
</evidence>
<dbReference type="AlphaFoldDB" id="A0A7X0H5M2"/>
<dbReference type="PANTHER" id="PTHR42850:SF4">
    <property type="entry name" value="ZINC-DEPENDENT ENDOPOLYPHOSPHATASE"/>
    <property type="match status" value="1"/>
</dbReference>
<dbReference type="CDD" id="cd00144">
    <property type="entry name" value="MPP_PPP_family"/>
    <property type="match status" value="1"/>
</dbReference>
<dbReference type="Gene3D" id="3.60.21.10">
    <property type="match status" value="1"/>
</dbReference>
<dbReference type="PANTHER" id="PTHR42850">
    <property type="entry name" value="METALLOPHOSPHOESTERASE"/>
    <property type="match status" value="1"/>
</dbReference>
<keyword evidence="3" id="KW-1185">Reference proteome</keyword>
<keyword evidence="2" id="KW-0378">Hydrolase</keyword>
<dbReference type="Proteomes" id="UP000541810">
    <property type="component" value="Unassembled WGS sequence"/>
</dbReference>
<dbReference type="GO" id="GO:0005737">
    <property type="term" value="C:cytoplasm"/>
    <property type="evidence" value="ECO:0007669"/>
    <property type="project" value="TreeGrafter"/>
</dbReference>
<feature type="domain" description="Calcineurin-like phosphoesterase" evidence="1">
    <location>
        <begin position="1"/>
        <end position="176"/>
    </location>
</feature>
<dbReference type="GO" id="GO:0008803">
    <property type="term" value="F:bis(5'-nucleosyl)-tetraphosphatase (symmetrical) activity"/>
    <property type="evidence" value="ECO:0007669"/>
    <property type="project" value="TreeGrafter"/>
</dbReference>
<dbReference type="InterPro" id="IPR004843">
    <property type="entry name" value="Calcineurin-like_PHP"/>
</dbReference>
<proteinExistence type="predicted"/>
<protein>
    <submittedName>
        <fullName evidence="2">Serine/threonine protein phosphatase 1</fullName>
        <ecNumber evidence="2">3.1.3.16</ecNumber>
    </submittedName>
</protein>
<dbReference type="InterPro" id="IPR050126">
    <property type="entry name" value="Ap4A_hydrolase"/>
</dbReference>
<accession>A0A7X0H5M2</accession>